<feature type="signal peptide" evidence="1">
    <location>
        <begin position="1"/>
        <end position="17"/>
    </location>
</feature>
<dbReference type="InterPro" id="IPR025511">
    <property type="entry name" value="DUF4398"/>
</dbReference>
<protein>
    <submittedName>
        <fullName evidence="3">Multidrug efflux pump subunit AcrA (Membrane-fusion protein)</fullName>
    </submittedName>
</protein>
<keyword evidence="4" id="KW-1185">Reference proteome</keyword>
<dbReference type="Pfam" id="PF14346">
    <property type="entry name" value="DUF4398"/>
    <property type="match status" value="1"/>
</dbReference>
<dbReference type="EMBL" id="JAVDTT010000004">
    <property type="protein sequence ID" value="MDR6842908.1"/>
    <property type="molecule type" value="Genomic_DNA"/>
</dbReference>
<sequence length="118" mass="12504">MVGVFMLLAGLAAPLQAQVAAMPELAAAQQAVNRADQADADQYAPDLLNSARSALAQAQSAAATRRDRKLAPELAARATADADLARARSNEAVAKAQLQQRRQEISELQRTLGEEPAR</sequence>
<comment type="caution">
    <text evidence="3">The sequence shown here is derived from an EMBL/GenBank/DDBJ whole genome shotgun (WGS) entry which is preliminary data.</text>
</comment>
<feature type="domain" description="DUF4398" evidence="2">
    <location>
        <begin position="23"/>
        <end position="100"/>
    </location>
</feature>
<keyword evidence="1" id="KW-0732">Signal</keyword>
<organism evidence="3 4">
    <name type="scientific">Pseudoxanthomonas sacheonensis</name>
    <dbReference type="NCBI Taxonomy" id="443615"/>
    <lineage>
        <taxon>Bacteria</taxon>
        <taxon>Pseudomonadati</taxon>
        <taxon>Pseudomonadota</taxon>
        <taxon>Gammaproteobacteria</taxon>
        <taxon>Lysobacterales</taxon>
        <taxon>Lysobacteraceae</taxon>
        <taxon>Pseudoxanthomonas</taxon>
    </lineage>
</organism>
<evidence type="ECO:0000259" key="2">
    <source>
        <dbReference type="Pfam" id="PF14346"/>
    </source>
</evidence>
<feature type="chain" id="PRO_5046235431" evidence="1">
    <location>
        <begin position="18"/>
        <end position="118"/>
    </location>
</feature>
<dbReference type="Proteomes" id="UP001254759">
    <property type="component" value="Unassembled WGS sequence"/>
</dbReference>
<evidence type="ECO:0000256" key="1">
    <source>
        <dbReference type="SAM" id="SignalP"/>
    </source>
</evidence>
<evidence type="ECO:0000313" key="4">
    <source>
        <dbReference type="Proteomes" id="UP001254759"/>
    </source>
</evidence>
<evidence type="ECO:0000313" key="3">
    <source>
        <dbReference type="EMBL" id="MDR6842908.1"/>
    </source>
</evidence>
<accession>A0ABU1RVU5</accession>
<reference evidence="3 4" key="1">
    <citation type="submission" date="2023-07" db="EMBL/GenBank/DDBJ databases">
        <title>Sorghum-associated microbial communities from plants grown in Nebraska, USA.</title>
        <authorList>
            <person name="Schachtman D."/>
        </authorList>
    </citation>
    <scope>NUCLEOTIDE SEQUENCE [LARGE SCALE GENOMIC DNA]</scope>
    <source>
        <strain evidence="3 4">BE107</strain>
    </source>
</reference>
<gene>
    <name evidence="3" type="ORF">J2W94_003213</name>
</gene>
<dbReference type="Gene3D" id="1.20.1270.390">
    <property type="match status" value="1"/>
</dbReference>
<proteinExistence type="predicted"/>
<name>A0ABU1RVU5_9GAMM</name>